<dbReference type="EMBL" id="FJ168552">
    <property type="protein sequence ID" value="ACI15981.1"/>
    <property type="molecule type" value="Genomic_DNA"/>
</dbReference>
<proteinExistence type="predicted"/>
<accession>B6DTF1</accession>
<name>B6DTF1_BODSA</name>
<protein>
    <submittedName>
        <fullName evidence="1">Uncharacterized protein</fullName>
    </submittedName>
</protein>
<reference evidence="1" key="1">
    <citation type="submission" date="2008-08" db="EMBL/GenBank/DDBJ databases">
        <title>Insights into the genome sequence of a free-living kinetoplastid: Bodo saltans (Kinetoplastida: Euglenozoa).</title>
        <authorList>
            <person name="Jackson A.P."/>
            <person name="Quail M.A."/>
            <person name="Berriman M."/>
        </authorList>
    </citation>
    <scope>NUCLEOTIDE SEQUENCE</scope>
    <source>
        <strain evidence="1">Lake Konstanz</strain>
    </source>
</reference>
<sequence length="241" mass="26855">MHVWPQMHYGAMFLPFGVGRRLPLTGCNWVTRDSNRLTNFSTRYATVIADLDSAKNESELNVPLSDVRWGDHRRLFFKCTTCGEPYRRAVSSIMKFHAHCGSCRSRRYPSEVLKGQMTGASLQATKPELAKELAGEKAQTISGFAATSKFNANWTCSCCNKTYRASIRERTGLVAPGMAPVFADSARWTGFCHSCRWEKNLAPAGREALQRLDLLGLEATAKEIAASSGKKIPRRRKALFA</sequence>
<dbReference type="PANTHER" id="PTHR37317">
    <property type="entry name" value="BLR8090 PROTEIN"/>
    <property type="match status" value="1"/>
</dbReference>
<dbReference type="AlphaFoldDB" id="B6DTF1"/>
<evidence type="ECO:0000313" key="1">
    <source>
        <dbReference type="EMBL" id="ACI15981.1"/>
    </source>
</evidence>
<dbReference type="PANTHER" id="PTHR37317:SF1">
    <property type="entry name" value="ZINC-RIBBON DOMAIN-CONTAINING PROTEIN-RELATED"/>
    <property type="match status" value="1"/>
</dbReference>
<dbReference type="VEuPathDB" id="TriTrypDB:BSAL_15530"/>
<organism evidence="1">
    <name type="scientific">Bodo saltans</name>
    <name type="common">Flagellated protozoan</name>
    <dbReference type="NCBI Taxonomy" id="75058"/>
    <lineage>
        <taxon>Eukaryota</taxon>
        <taxon>Discoba</taxon>
        <taxon>Euglenozoa</taxon>
        <taxon>Kinetoplastea</taxon>
        <taxon>Metakinetoplastina</taxon>
        <taxon>Eubodonida</taxon>
        <taxon>Bodonidae</taxon>
        <taxon>Bodo</taxon>
    </lineage>
</organism>